<evidence type="ECO:0000313" key="2">
    <source>
        <dbReference type="EMBL" id="OBX61860.1"/>
    </source>
</evidence>
<dbReference type="RefSeq" id="WP_065255100.1">
    <property type="nucleotide sequence ID" value="NZ_JARDJM010000016.1"/>
</dbReference>
<dbReference type="EMBL" id="LZMS01000060">
    <property type="protein sequence ID" value="OBX61860.1"/>
    <property type="molecule type" value="Genomic_DNA"/>
</dbReference>
<dbReference type="OrthoDB" id="1267107at2"/>
<evidence type="ECO:0000313" key="3">
    <source>
        <dbReference type="Proteomes" id="UP000092607"/>
    </source>
</evidence>
<gene>
    <name evidence="2" type="ORF">A9309_07485</name>
</gene>
<comment type="caution">
    <text evidence="2">The sequence shown here is derived from an EMBL/GenBank/DDBJ whole genome shotgun (WGS) entry which is preliminary data.</text>
</comment>
<keyword evidence="1" id="KW-0732">Signal</keyword>
<sequence>MKSWASALSGLILPLLVMTTVVPTAHADTITNVQQAPFVQNAHAIKQALWQGDYHAITPHIHPKKGVRFSMYAHIDPTTDKVFSRSGFHHHLKRSRIKFTWGEQDGKGDLLITTLPDYLTNWVVRDVSLDFDSVAINEFYHGGNSPNNLKQIYHKHDFVEFGFKGSKRWDYLDWRVLRLVFEHHQGRPYLVAIITDEWTI</sequence>
<evidence type="ECO:0008006" key="4">
    <source>
        <dbReference type="Google" id="ProtNLM"/>
    </source>
</evidence>
<reference evidence="2 3" key="1">
    <citation type="submission" date="2016-06" db="EMBL/GenBank/DDBJ databases">
        <title>Draft genome of Moraxella lacunata CCUG 57757A.</title>
        <authorList>
            <person name="Salva-Serra F."/>
            <person name="Engstrom-Jakobsson H."/>
            <person name="Thorell K."/>
            <person name="Gonzales-Siles L."/>
            <person name="Karlsson R."/>
            <person name="Boulund F."/>
            <person name="Engstrand L."/>
            <person name="Kristiansson E."/>
            <person name="Moore E."/>
        </authorList>
    </citation>
    <scope>NUCLEOTIDE SEQUENCE [LARGE SCALE GENOMIC DNA]</scope>
    <source>
        <strain evidence="2 3">CCUG 57757A</strain>
    </source>
</reference>
<dbReference type="Proteomes" id="UP000092607">
    <property type="component" value="Unassembled WGS sequence"/>
</dbReference>
<evidence type="ECO:0000256" key="1">
    <source>
        <dbReference type="SAM" id="SignalP"/>
    </source>
</evidence>
<organism evidence="2 3">
    <name type="scientific">Moraxella lacunata</name>
    <dbReference type="NCBI Taxonomy" id="477"/>
    <lineage>
        <taxon>Bacteria</taxon>
        <taxon>Pseudomonadati</taxon>
        <taxon>Pseudomonadota</taxon>
        <taxon>Gammaproteobacteria</taxon>
        <taxon>Moraxellales</taxon>
        <taxon>Moraxellaceae</taxon>
        <taxon>Moraxella</taxon>
    </lineage>
</organism>
<name>A0A1B8PZJ3_MORLA</name>
<proteinExistence type="predicted"/>
<dbReference type="AlphaFoldDB" id="A0A1B8PZJ3"/>
<feature type="chain" id="PRO_5008612034" description="Outer membrane lipoprotein-sorting protein" evidence="1">
    <location>
        <begin position="28"/>
        <end position="200"/>
    </location>
</feature>
<accession>A0A1B8PZJ3</accession>
<feature type="signal peptide" evidence="1">
    <location>
        <begin position="1"/>
        <end position="27"/>
    </location>
</feature>
<protein>
    <recommendedName>
        <fullName evidence="4">Outer membrane lipoprotein-sorting protein</fullName>
    </recommendedName>
</protein>